<reference evidence="2 3" key="1">
    <citation type="submission" date="2023-08" db="EMBL/GenBank/DDBJ databases">
        <title>genomic of G39.</title>
        <authorList>
            <person name="Wang Y."/>
        </authorList>
    </citation>
    <scope>NUCLEOTIDE SEQUENCE [LARGE SCALE GENOMIC DNA]</scope>
    <source>
        <strain evidence="2 3">G39</strain>
    </source>
</reference>
<protein>
    <submittedName>
        <fullName evidence="2">Uncharacterized protein</fullName>
    </submittedName>
</protein>
<proteinExistence type="predicted"/>
<feature type="chain" id="PRO_5047099824" evidence="1">
    <location>
        <begin position="23"/>
        <end position="228"/>
    </location>
</feature>
<evidence type="ECO:0000313" key="2">
    <source>
        <dbReference type="EMBL" id="MDP4575335.1"/>
    </source>
</evidence>
<feature type="signal peptide" evidence="1">
    <location>
        <begin position="1"/>
        <end position="22"/>
    </location>
</feature>
<dbReference type="EMBL" id="JAVAIM010000001">
    <property type="protein sequence ID" value="MDP4575335.1"/>
    <property type="molecule type" value="Genomic_DNA"/>
</dbReference>
<dbReference type="Proteomes" id="UP001240639">
    <property type="component" value="Unassembled WGS sequence"/>
</dbReference>
<keyword evidence="1" id="KW-0732">Signal</keyword>
<evidence type="ECO:0000256" key="1">
    <source>
        <dbReference type="SAM" id="SignalP"/>
    </source>
</evidence>
<comment type="caution">
    <text evidence="2">The sequence shown here is derived from an EMBL/GenBank/DDBJ whole genome shotgun (WGS) entry which is preliminary data.</text>
</comment>
<gene>
    <name evidence="2" type="ORF">Q9K02_09330</name>
</gene>
<keyword evidence="3" id="KW-1185">Reference proteome</keyword>
<evidence type="ECO:0000313" key="3">
    <source>
        <dbReference type="Proteomes" id="UP001240639"/>
    </source>
</evidence>
<organism evidence="2 3">
    <name type="scientific">Qipengyuania profundimaris</name>
    <dbReference type="NCBI Taxonomy" id="3067652"/>
    <lineage>
        <taxon>Bacteria</taxon>
        <taxon>Pseudomonadati</taxon>
        <taxon>Pseudomonadota</taxon>
        <taxon>Alphaproteobacteria</taxon>
        <taxon>Sphingomonadales</taxon>
        <taxon>Erythrobacteraceae</taxon>
        <taxon>Qipengyuania</taxon>
    </lineage>
</organism>
<name>A0ABT9HQB1_9SPHN</name>
<dbReference type="RefSeq" id="WP_305932652.1">
    <property type="nucleotide sequence ID" value="NZ_JAVAIM010000001.1"/>
</dbReference>
<sequence>MKMRQSLLTAFALILATSSASAQWTGTRLGGNIRHADAEELMQITTSCIAKRGPAYARKFLETVPGTEAEFLLLRRNEGDLGLCMDNTQKAVGSVEMTFTPQPFRRALAREMVKPYLSRDFDPSAAISQEPFYLMSLQALPENEKADAYSMVFMEFGDCVFLQDPKATVDYLRTEPGSGEEAEAIGVLMPSLSPCVAAGQDLELSHEALRIALNEPVYHRLRRLDSES</sequence>
<accession>A0ABT9HQB1</accession>